<evidence type="ECO:0000259" key="5">
    <source>
        <dbReference type="PROSITE" id="PS50110"/>
    </source>
</evidence>
<organism evidence="6 7">
    <name type="scientific">Georgfuchsia toluolica</name>
    <dbReference type="NCBI Taxonomy" id="424218"/>
    <lineage>
        <taxon>Bacteria</taxon>
        <taxon>Pseudomonadati</taxon>
        <taxon>Pseudomonadota</taxon>
        <taxon>Betaproteobacteria</taxon>
        <taxon>Nitrosomonadales</taxon>
        <taxon>Sterolibacteriaceae</taxon>
        <taxon>Georgfuchsia</taxon>
    </lineage>
</organism>
<evidence type="ECO:0000313" key="7">
    <source>
        <dbReference type="Proteomes" id="UP000742786"/>
    </source>
</evidence>
<feature type="domain" description="Response regulatory" evidence="5">
    <location>
        <begin position="13"/>
        <end position="128"/>
    </location>
</feature>
<proteinExistence type="predicted"/>
<reference evidence="6" key="1">
    <citation type="submission" date="2021-04" db="EMBL/GenBank/DDBJ databases">
        <authorList>
            <person name="Hornung B."/>
        </authorList>
    </citation>
    <scope>NUCLEOTIDE SEQUENCE</scope>
    <source>
        <strain evidence="6">G5G6</strain>
    </source>
</reference>
<keyword evidence="7" id="KW-1185">Reference proteome</keyword>
<sequence>MRYEHEEKGEQMKILLIDDHAILRAGLKRILIEDIGAQVGEAADAEEAMRQLQRETWDVVLLDISLPGRSGLDILPEIRSSYPLVRVIVLSSFDDQQFAVRALRDGAAAFLTKERAPRELLDAIKTVMSGRRFITADLADRLASLIACDSPKVPHETLSSREFEVFRLIAAAKTPTEISALLNISTKTVSTYRARILEKMNMTSSAELMQYAIRHALVN</sequence>
<dbReference type="PRINTS" id="PR00038">
    <property type="entry name" value="HTHLUXR"/>
</dbReference>
<evidence type="ECO:0000313" key="6">
    <source>
        <dbReference type="EMBL" id="CAG4882481.1"/>
    </source>
</evidence>
<dbReference type="InterPro" id="IPR039420">
    <property type="entry name" value="WalR-like"/>
</dbReference>
<dbReference type="InterPro" id="IPR016032">
    <property type="entry name" value="Sig_transdc_resp-reg_C-effctor"/>
</dbReference>
<dbReference type="AlphaFoldDB" id="A0A916J280"/>
<dbReference type="Gene3D" id="3.40.50.2300">
    <property type="match status" value="1"/>
</dbReference>
<dbReference type="PANTHER" id="PTHR43214">
    <property type="entry name" value="TWO-COMPONENT RESPONSE REGULATOR"/>
    <property type="match status" value="1"/>
</dbReference>
<comment type="caution">
    <text evidence="6">The sequence shown here is derived from an EMBL/GenBank/DDBJ whole genome shotgun (WGS) entry which is preliminary data.</text>
</comment>
<dbReference type="InterPro" id="IPR000792">
    <property type="entry name" value="Tscrpt_reg_LuxR_C"/>
</dbReference>
<dbReference type="SUPFAM" id="SSF52172">
    <property type="entry name" value="CheY-like"/>
    <property type="match status" value="1"/>
</dbReference>
<dbReference type="SMART" id="SM00448">
    <property type="entry name" value="REC"/>
    <property type="match status" value="1"/>
</dbReference>
<protein>
    <submittedName>
        <fullName evidence="6">DNA-binding response regulator</fullName>
    </submittedName>
</protein>
<feature type="modified residue" description="4-aspartylphosphate" evidence="3">
    <location>
        <position position="63"/>
    </location>
</feature>
<keyword evidence="1 3" id="KW-0597">Phosphoprotein</keyword>
<evidence type="ECO:0000256" key="2">
    <source>
        <dbReference type="ARBA" id="ARBA00023125"/>
    </source>
</evidence>
<dbReference type="Pfam" id="PF00196">
    <property type="entry name" value="GerE"/>
    <property type="match status" value="1"/>
</dbReference>
<dbReference type="CDD" id="cd06170">
    <property type="entry name" value="LuxR_C_like"/>
    <property type="match status" value="1"/>
</dbReference>
<dbReference type="SMART" id="SM00421">
    <property type="entry name" value="HTH_LUXR"/>
    <property type="match status" value="1"/>
</dbReference>
<dbReference type="GO" id="GO:0003677">
    <property type="term" value="F:DNA binding"/>
    <property type="evidence" value="ECO:0007669"/>
    <property type="project" value="UniProtKB-KW"/>
</dbReference>
<dbReference type="PANTHER" id="PTHR43214:SF43">
    <property type="entry name" value="TWO-COMPONENT RESPONSE REGULATOR"/>
    <property type="match status" value="1"/>
</dbReference>
<feature type="domain" description="HTH luxR-type" evidence="4">
    <location>
        <begin position="151"/>
        <end position="216"/>
    </location>
</feature>
<evidence type="ECO:0000256" key="3">
    <source>
        <dbReference type="PROSITE-ProRule" id="PRU00169"/>
    </source>
</evidence>
<dbReference type="CDD" id="cd17535">
    <property type="entry name" value="REC_NarL-like"/>
    <property type="match status" value="1"/>
</dbReference>
<evidence type="ECO:0000256" key="1">
    <source>
        <dbReference type="ARBA" id="ARBA00022553"/>
    </source>
</evidence>
<keyword evidence="2 6" id="KW-0238">DNA-binding</keyword>
<dbReference type="EMBL" id="CAJQUM010000001">
    <property type="protein sequence ID" value="CAG4882481.1"/>
    <property type="molecule type" value="Genomic_DNA"/>
</dbReference>
<dbReference type="InterPro" id="IPR011006">
    <property type="entry name" value="CheY-like_superfamily"/>
</dbReference>
<dbReference type="InterPro" id="IPR001789">
    <property type="entry name" value="Sig_transdc_resp-reg_receiver"/>
</dbReference>
<dbReference type="Proteomes" id="UP000742786">
    <property type="component" value="Unassembled WGS sequence"/>
</dbReference>
<evidence type="ECO:0000259" key="4">
    <source>
        <dbReference type="PROSITE" id="PS50043"/>
    </source>
</evidence>
<dbReference type="GO" id="GO:0000160">
    <property type="term" value="P:phosphorelay signal transduction system"/>
    <property type="evidence" value="ECO:0007669"/>
    <property type="project" value="InterPro"/>
</dbReference>
<dbReference type="GO" id="GO:0006355">
    <property type="term" value="P:regulation of DNA-templated transcription"/>
    <property type="evidence" value="ECO:0007669"/>
    <property type="project" value="InterPro"/>
</dbReference>
<name>A0A916J280_9PROT</name>
<dbReference type="InterPro" id="IPR058245">
    <property type="entry name" value="NreC/VraR/RcsB-like_REC"/>
</dbReference>
<accession>A0A916J280</accession>
<dbReference type="SUPFAM" id="SSF46894">
    <property type="entry name" value="C-terminal effector domain of the bipartite response regulators"/>
    <property type="match status" value="1"/>
</dbReference>
<gene>
    <name evidence="6" type="ORF">GTOL_10363</name>
</gene>
<dbReference type="PROSITE" id="PS50110">
    <property type="entry name" value="RESPONSE_REGULATORY"/>
    <property type="match status" value="1"/>
</dbReference>
<dbReference type="PROSITE" id="PS50043">
    <property type="entry name" value="HTH_LUXR_2"/>
    <property type="match status" value="1"/>
</dbReference>
<dbReference type="Pfam" id="PF00072">
    <property type="entry name" value="Response_reg"/>
    <property type="match status" value="1"/>
</dbReference>